<keyword evidence="4" id="KW-1003">Cell membrane</keyword>
<dbReference type="OrthoDB" id="9802264at2"/>
<dbReference type="GO" id="GO:0005886">
    <property type="term" value="C:plasma membrane"/>
    <property type="evidence" value="ECO:0007669"/>
    <property type="project" value="UniProtKB-SubCell"/>
</dbReference>
<dbReference type="GO" id="GO:0005524">
    <property type="term" value="F:ATP binding"/>
    <property type="evidence" value="ECO:0007669"/>
    <property type="project" value="UniProtKB-KW"/>
</dbReference>
<feature type="domain" description="ABC transporter" evidence="8">
    <location>
        <begin position="5"/>
        <end position="251"/>
    </location>
</feature>
<dbReference type="InterPro" id="IPR003593">
    <property type="entry name" value="AAA+_ATPase"/>
</dbReference>
<organism evidence="9 10">
    <name type="scientific">Albimonas pacifica</name>
    <dbReference type="NCBI Taxonomy" id="1114924"/>
    <lineage>
        <taxon>Bacteria</taxon>
        <taxon>Pseudomonadati</taxon>
        <taxon>Pseudomonadota</taxon>
        <taxon>Alphaproteobacteria</taxon>
        <taxon>Rhodobacterales</taxon>
        <taxon>Paracoccaceae</taxon>
        <taxon>Albimonas</taxon>
    </lineage>
</organism>
<dbReference type="AlphaFoldDB" id="A0A1I3GBS7"/>
<dbReference type="PROSITE" id="PS00211">
    <property type="entry name" value="ABC_TRANSPORTER_1"/>
    <property type="match status" value="2"/>
</dbReference>
<dbReference type="CDD" id="cd03257">
    <property type="entry name" value="ABC_NikE_OppD_transporters"/>
    <property type="match status" value="1"/>
</dbReference>
<dbReference type="InterPro" id="IPR013563">
    <property type="entry name" value="Oligopep_ABC_C"/>
</dbReference>
<dbReference type="Proteomes" id="UP000199377">
    <property type="component" value="Unassembled WGS sequence"/>
</dbReference>
<dbReference type="InterPro" id="IPR027417">
    <property type="entry name" value="P-loop_NTPase"/>
</dbReference>
<evidence type="ECO:0000256" key="5">
    <source>
        <dbReference type="ARBA" id="ARBA00022741"/>
    </source>
</evidence>
<evidence type="ECO:0000313" key="10">
    <source>
        <dbReference type="Proteomes" id="UP000199377"/>
    </source>
</evidence>
<dbReference type="SUPFAM" id="SSF52540">
    <property type="entry name" value="P-loop containing nucleoside triphosphate hydrolases"/>
    <property type="match status" value="2"/>
</dbReference>
<keyword evidence="6 9" id="KW-0067">ATP-binding</keyword>
<evidence type="ECO:0000259" key="8">
    <source>
        <dbReference type="PROSITE" id="PS50893"/>
    </source>
</evidence>
<proteinExistence type="inferred from homology"/>
<dbReference type="STRING" id="1114924.SAMN05216258_10577"/>
<dbReference type="InterPro" id="IPR050388">
    <property type="entry name" value="ABC_Ni/Peptide_Import"/>
</dbReference>
<dbReference type="InterPro" id="IPR017871">
    <property type="entry name" value="ABC_transporter-like_CS"/>
</dbReference>
<dbReference type="GO" id="GO:0016887">
    <property type="term" value="F:ATP hydrolysis activity"/>
    <property type="evidence" value="ECO:0007669"/>
    <property type="project" value="InterPro"/>
</dbReference>
<gene>
    <name evidence="9" type="ORF">SAMN05216258_10577</name>
</gene>
<sequence>MTPLLRIEDLRVAFGGRQAVDGASLEIAPGEILALAGESGAGKSALAAALLGLIPPPGRVTGGRILFAGLDLATLPEAGFRPLRGLRIATVVQDPSAALDPMASIGAQLVETLRLRRGLARGPARARAEALLAEAGLPEPAAMLSRPPHRLSGGQRQRAVIALALAGDPELLVADEPTASLDVAGRAALLALLRRLCRDRGMAALLIGHDLAAAAACADRVAVMQAGRIVETGPPETILRAPSHPWTRAMAAALPRLDAPGPVARAPQGPAVLALEGVGLSYARRALLRPAPAAVLQDVSLSLRAGESLGLVGASGSGKSSVARLAAGLLRPDVGRVRREGTVQMVFQDALGSLNPRMTAGEIVAEPVAHLRLAAPGAPTRAEVARLLEAVGLPPDAAARRPLAFSGGQRQRIAIARALAARPALLIADEPTSALDVTTQERVLALLARLQAERGFAMLFVTHDLAVARAVCPRLAVMEAGRVVEQGPAAAILDAPRSAAARRLVAAARAMAPA</sequence>
<dbReference type="GO" id="GO:0015833">
    <property type="term" value="P:peptide transport"/>
    <property type="evidence" value="ECO:0007669"/>
    <property type="project" value="InterPro"/>
</dbReference>
<keyword evidence="3" id="KW-0813">Transport</keyword>
<dbReference type="PANTHER" id="PTHR43297:SF2">
    <property type="entry name" value="DIPEPTIDE TRANSPORT ATP-BINDING PROTEIN DPPD"/>
    <property type="match status" value="1"/>
</dbReference>
<comment type="similarity">
    <text evidence="2">Belongs to the ABC transporter superfamily.</text>
</comment>
<evidence type="ECO:0000256" key="6">
    <source>
        <dbReference type="ARBA" id="ARBA00022840"/>
    </source>
</evidence>
<dbReference type="RefSeq" id="WP_092859930.1">
    <property type="nucleotide sequence ID" value="NZ_FOQH01000005.1"/>
</dbReference>
<evidence type="ECO:0000256" key="1">
    <source>
        <dbReference type="ARBA" id="ARBA00004417"/>
    </source>
</evidence>
<dbReference type="Gene3D" id="3.40.50.300">
    <property type="entry name" value="P-loop containing nucleotide triphosphate hydrolases"/>
    <property type="match status" value="2"/>
</dbReference>
<protein>
    <submittedName>
        <fullName evidence="9">Peptide/nickel transport system ATP-binding protein/peptide/nickel transport system ATP-binding protein</fullName>
    </submittedName>
</protein>
<dbReference type="PANTHER" id="PTHR43297">
    <property type="entry name" value="OLIGOPEPTIDE TRANSPORT ATP-BINDING PROTEIN APPD"/>
    <property type="match status" value="1"/>
</dbReference>
<dbReference type="InterPro" id="IPR003439">
    <property type="entry name" value="ABC_transporter-like_ATP-bd"/>
</dbReference>
<comment type="subcellular location">
    <subcellularLocation>
        <location evidence="1">Cell inner membrane</location>
        <topology evidence="1">Peripheral membrane protein</topology>
    </subcellularLocation>
</comment>
<dbReference type="PROSITE" id="PS50893">
    <property type="entry name" value="ABC_TRANSPORTER_2"/>
    <property type="match status" value="2"/>
</dbReference>
<dbReference type="Pfam" id="PF00005">
    <property type="entry name" value="ABC_tran"/>
    <property type="match status" value="2"/>
</dbReference>
<keyword evidence="10" id="KW-1185">Reference proteome</keyword>
<evidence type="ECO:0000313" key="9">
    <source>
        <dbReference type="EMBL" id="SFI20985.1"/>
    </source>
</evidence>
<keyword evidence="5" id="KW-0547">Nucleotide-binding</keyword>
<evidence type="ECO:0000256" key="4">
    <source>
        <dbReference type="ARBA" id="ARBA00022475"/>
    </source>
</evidence>
<dbReference type="EMBL" id="FOQH01000005">
    <property type="protein sequence ID" value="SFI20985.1"/>
    <property type="molecule type" value="Genomic_DNA"/>
</dbReference>
<keyword evidence="7" id="KW-0472">Membrane</keyword>
<evidence type="ECO:0000256" key="3">
    <source>
        <dbReference type="ARBA" id="ARBA00022448"/>
    </source>
</evidence>
<reference evidence="9 10" key="1">
    <citation type="submission" date="2016-10" db="EMBL/GenBank/DDBJ databases">
        <authorList>
            <person name="de Groot N.N."/>
        </authorList>
    </citation>
    <scope>NUCLEOTIDE SEQUENCE [LARGE SCALE GENOMIC DNA]</scope>
    <source>
        <strain evidence="9 10">CGMCC 1.11030</strain>
    </source>
</reference>
<feature type="domain" description="ABC transporter" evidence="8">
    <location>
        <begin position="275"/>
        <end position="505"/>
    </location>
</feature>
<dbReference type="Pfam" id="PF08352">
    <property type="entry name" value="oligo_HPY"/>
    <property type="match status" value="1"/>
</dbReference>
<name>A0A1I3GBS7_9RHOB</name>
<dbReference type="SMART" id="SM00382">
    <property type="entry name" value="AAA"/>
    <property type="match status" value="2"/>
</dbReference>
<evidence type="ECO:0000256" key="2">
    <source>
        <dbReference type="ARBA" id="ARBA00005417"/>
    </source>
</evidence>
<evidence type="ECO:0000256" key="7">
    <source>
        <dbReference type="ARBA" id="ARBA00023136"/>
    </source>
</evidence>
<accession>A0A1I3GBS7</accession>